<accession>A0A090XS59</accession>
<evidence type="ECO:0000313" key="2">
    <source>
        <dbReference type="Proteomes" id="UP000029278"/>
    </source>
</evidence>
<dbReference type="EMBL" id="JMQA01000060">
    <property type="protein sequence ID" value="KFM89108.1"/>
    <property type="molecule type" value="Genomic_DNA"/>
</dbReference>
<dbReference type="Proteomes" id="UP000029278">
    <property type="component" value="Unassembled WGS sequence"/>
</dbReference>
<keyword evidence="2" id="KW-1185">Reference proteome</keyword>
<protein>
    <submittedName>
        <fullName evidence="1">Uncharacterized protein</fullName>
    </submittedName>
</protein>
<dbReference type="HOGENOM" id="CLU_2155847_0_0_9"/>
<reference evidence="1 2" key="1">
    <citation type="submission" date="2014-04" db="EMBL/GenBank/DDBJ databases">
        <authorList>
            <person name="Bishop-Lilly K.A."/>
            <person name="Broomall S.M."/>
            <person name="Chain P.S."/>
            <person name="Chertkov O."/>
            <person name="Coyne S.R."/>
            <person name="Daligault H.E."/>
            <person name="Davenport K.W."/>
            <person name="Erkkila T."/>
            <person name="Frey K.G."/>
            <person name="Gibbons H.S."/>
            <person name="Gu W."/>
            <person name="Jaissle J."/>
            <person name="Johnson S.L."/>
            <person name="Koroleva G.I."/>
            <person name="Ladner J.T."/>
            <person name="Lo C.-C."/>
            <person name="Minogue T.D."/>
            <person name="Munk C."/>
            <person name="Palacios G.F."/>
            <person name="Redden C.L."/>
            <person name="Rosenzweig C.N."/>
            <person name="Scholz M.B."/>
            <person name="Teshima H."/>
            <person name="Xu Y."/>
        </authorList>
    </citation>
    <scope>NUCLEOTIDE SEQUENCE [LARGE SCALE GENOMIC DNA]</scope>
    <source>
        <strain evidence="1 2">8244</strain>
    </source>
</reference>
<evidence type="ECO:0000313" key="1">
    <source>
        <dbReference type="EMBL" id="KFM89108.1"/>
    </source>
</evidence>
<gene>
    <name evidence="1" type="ORF">DJ90_6217</name>
</gene>
<organism evidence="1 2">
    <name type="scientific">Paenibacillus macerans</name>
    <name type="common">Bacillus macerans</name>
    <dbReference type="NCBI Taxonomy" id="44252"/>
    <lineage>
        <taxon>Bacteria</taxon>
        <taxon>Bacillati</taxon>
        <taxon>Bacillota</taxon>
        <taxon>Bacilli</taxon>
        <taxon>Bacillales</taxon>
        <taxon>Paenibacillaceae</taxon>
        <taxon>Paenibacillus</taxon>
    </lineage>
</organism>
<comment type="caution">
    <text evidence="1">The sequence shown here is derived from an EMBL/GenBank/DDBJ whole genome shotgun (WGS) entry which is preliminary data.</text>
</comment>
<name>A0A090XS59_PAEMA</name>
<dbReference type="AlphaFoldDB" id="A0A090XS59"/>
<proteinExistence type="predicted"/>
<sequence length="111" mass="12830">MCSTIINYARRAQNRNVTTAGSFNSGWSNNCCYRRRYTGNQCCCSKHVNNFLVKLCHNLFFSSLNFINYSIIFFVSSRVTHQSLHLLSEYGCNSYKMISVTISQKLETKIM</sequence>